<dbReference type="OrthoDB" id="63962at2"/>
<gene>
    <name evidence="2" type="ORF">GFD24_09855</name>
</gene>
<dbReference type="InterPro" id="IPR000073">
    <property type="entry name" value="AB_hydrolase_1"/>
</dbReference>
<keyword evidence="2" id="KW-0378">Hydrolase</keyword>
<dbReference type="AlphaFoldDB" id="A0A7K3TEA8"/>
<evidence type="ECO:0000259" key="1">
    <source>
        <dbReference type="Pfam" id="PF12697"/>
    </source>
</evidence>
<dbReference type="Pfam" id="PF12697">
    <property type="entry name" value="Abhydrolase_6"/>
    <property type="match status" value="1"/>
</dbReference>
<dbReference type="Gene3D" id="3.40.50.1820">
    <property type="entry name" value="alpha/beta hydrolase"/>
    <property type="match status" value="1"/>
</dbReference>
<organism evidence="2 3">
    <name type="scientific">Bifidobacterium ramosum</name>
    <dbReference type="NCBI Taxonomy" id="1798158"/>
    <lineage>
        <taxon>Bacteria</taxon>
        <taxon>Bacillati</taxon>
        <taxon>Actinomycetota</taxon>
        <taxon>Actinomycetes</taxon>
        <taxon>Bifidobacteriales</taxon>
        <taxon>Bifidobacteriaceae</taxon>
        <taxon>Bifidobacterium</taxon>
    </lineage>
</organism>
<dbReference type="RefSeq" id="WP_152358954.1">
    <property type="nucleotide sequence ID" value="NZ_WBSM01000012.1"/>
</dbReference>
<evidence type="ECO:0000313" key="2">
    <source>
        <dbReference type="EMBL" id="NEG72499.1"/>
    </source>
</evidence>
<accession>A0A7K3TEA8</accession>
<name>A0A7K3TEA8_9BIFI</name>
<evidence type="ECO:0000313" key="3">
    <source>
        <dbReference type="Proteomes" id="UP000469943"/>
    </source>
</evidence>
<dbReference type="EMBL" id="WHZX01000009">
    <property type="protein sequence ID" value="NEG72499.1"/>
    <property type="molecule type" value="Genomic_DNA"/>
</dbReference>
<protein>
    <submittedName>
        <fullName evidence="2">Alpha/beta fold hydrolase</fullName>
    </submittedName>
</protein>
<dbReference type="InterPro" id="IPR050228">
    <property type="entry name" value="Carboxylesterase_BioH"/>
</dbReference>
<comment type="caution">
    <text evidence="2">The sequence shown here is derived from an EMBL/GenBank/DDBJ whole genome shotgun (WGS) entry which is preliminary data.</text>
</comment>
<dbReference type="SUPFAM" id="SSF53474">
    <property type="entry name" value="alpha/beta-Hydrolases"/>
    <property type="match status" value="1"/>
</dbReference>
<dbReference type="GO" id="GO:0016787">
    <property type="term" value="F:hydrolase activity"/>
    <property type="evidence" value="ECO:0007669"/>
    <property type="project" value="UniProtKB-KW"/>
</dbReference>
<dbReference type="InterPro" id="IPR029058">
    <property type="entry name" value="AB_hydrolase_fold"/>
</dbReference>
<dbReference type="PANTHER" id="PTHR43194">
    <property type="entry name" value="HYDROLASE ALPHA/BETA FOLD FAMILY"/>
    <property type="match status" value="1"/>
</dbReference>
<reference evidence="2 3" key="1">
    <citation type="submission" date="2019-10" db="EMBL/GenBank/DDBJ databases">
        <title>Bifidobacterium from non-human primates.</title>
        <authorList>
            <person name="Modesto M."/>
        </authorList>
    </citation>
    <scope>NUCLEOTIDE SEQUENCE [LARGE SCALE GENOMIC DNA]</scope>
    <source>
        <strain evidence="2 3">TREM</strain>
    </source>
</reference>
<dbReference type="PANTHER" id="PTHR43194:SF2">
    <property type="entry name" value="PEROXISOMAL MEMBRANE PROTEIN LPX1"/>
    <property type="match status" value="1"/>
</dbReference>
<proteinExistence type="predicted"/>
<dbReference type="Proteomes" id="UP000469943">
    <property type="component" value="Unassembled WGS sequence"/>
</dbReference>
<feature type="domain" description="AB hydrolase-1" evidence="1">
    <location>
        <begin position="51"/>
        <end position="281"/>
    </location>
</feature>
<sequence length="313" mass="34581">MGGELIWKALSVILGYIKVGRSASMSRQIRSNVSERQAIVMSAWHVYAVPVHGWAGSSRVWDFVRWPDDWTVLPYELPGHGTRRDDNPAGAQSPFTIPAAGEDLADFIRRNVPSGERVLLIGHSMGGQFTLHVHVHHPELVAGEVVIDPALGARQAEIDGQPAMLEALRADAYGTIESFIQGAFSAYTSQRVREAIVADIRRADPRALADYYQSEYMDPESFGNWDPAIAMMKRRTKPTFGIYTTPARADFERASGTEDVAIWSGGHGHFLFLEDPVRFADEVVSWAISRGLYENVGAELRLVPTTSASTRLS</sequence>